<dbReference type="Proteomes" id="UP000020529">
    <property type="component" value="Unassembled WGS sequence"/>
</dbReference>
<proteinExistence type="predicted"/>
<reference evidence="1 2" key="1">
    <citation type="submission" date="2014-02" db="EMBL/GenBank/DDBJ databases">
        <authorList>
            <person name="Sears C."/>
            <person name="Carroll K."/>
            <person name="Sack B.R."/>
            <person name="Qadri F."/>
            <person name="Myers L.L."/>
            <person name="Chung G.-T."/>
            <person name="Escheverria P."/>
            <person name="Fraser C.M."/>
            <person name="Sadzewicz L."/>
            <person name="Shefchek K.A."/>
            <person name="Tallon L."/>
            <person name="Das S.P."/>
            <person name="Daugherty S."/>
            <person name="Mongodin E.F."/>
        </authorList>
    </citation>
    <scope>NUCLEOTIDE SEQUENCE [LARGE SCALE GENOMIC DNA]</scope>
    <source>
        <strain evidence="2">3988T(B)14</strain>
    </source>
</reference>
<gene>
    <name evidence="1" type="ORF">M124_4814</name>
</gene>
<dbReference type="Pfam" id="PF21983">
    <property type="entry name" value="NikA-like"/>
    <property type="match status" value="1"/>
</dbReference>
<protein>
    <submittedName>
        <fullName evidence="1">Bacterial mobilization family protein</fullName>
    </submittedName>
</protein>
<dbReference type="InterPro" id="IPR053842">
    <property type="entry name" value="NikA-like"/>
</dbReference>
<evidence type="ECO:0000313" key="2">
    <source>
        <dbReference type="Proteomes" id="UP000020529"/>
    </source>
</evidence>
<dbReference type="PATRIC" id="fig|1339315.3.peg.699"/>
<accession>A0A015UR61</accession>
<sequence>MKVYNKGGRPTKSLIEKRTYRVNLKMNTEEYYTLKTRASEAGVSPCDFIRVVILKTEIRQRLSPEWMEQIRKLSGMANNLNQIAHKANAAGYPDTRIEYLYLADKIDHLLNQIQQ</sequence>
<dbReference type="EMBL" id="JGCY01000189">
    <property type="protein sequence ID" value="EXY76308.1"/>
    <property type="molecule type" value="Genomic_DNA"/>
</dbReference>
<organism evidence="1 2">
    <name type="scientific">Bacteroides fragilis str. 3988T(B)14</name>
    <dbReference type="NCBI Taxonomy" id="1339315"/>
    <lineage>
        <taxon>Bacteria</taxon>
        <taxon>Pseudomonadati</taxon>
        <taxon>Bacteroidota</taxon>
        <taxon>Bacteroidia</taxon>
        <taxon>Bacteroidales</taxon>
        <taxon>Bacteroidaceae</taxon>
        <taxon>Bacteroides</taxon>
    </lineage>
</organism>
<comment type="caution">
    <text evidence="1">The sequence shown here is derived from an EMBL/GenBank/DDBJ whole genome shotgun (WGS) entry which is preliminary data.</text>
</comment>
<evidence type="ECO:0000313" key="1">
    <source>
        <dbReference type="EMBL" id="EXY76308.1"/>
    </source>
</evidence>
<dbReference type="AlphaFoldDB" id="A0A015UR61"/>
<dbReference type="RefSeq" id="WP_032587435.1">
    <property type="nucleotide sequence ID" value="NZ_JGCY01000189.1"/>
</dbReference>
<name>A0A015UR61_BACFG</name>